<protein>
    <recommendedName>
        <fullName evidence="3">Elongator complex protein 6</fullName>
    </recommendedName>
</protein>
<dbReference type="eggNOG" id="ENOG502SA6Q">
    <property type="taxonomic scope" value="Eukaryota"/>
</dbReference>
<dbReference type="GO" id="GO:0002098">
    <property type="term" value="P:tRNA wobble uridine modification"/>
    <property type="evidence" value="ECO:0007669"/>
    <property type="project" value="InterPro"/>
</dbReference>
<dbReference type="InParanoid" id="A0A212EZY7"/>
<dbReference type="Proteomes" id="UP000007151">
    <property type="component" value="Unassembled WGS sequence"/>
</dbReference>
<evidence type="ECO:0000313" key="4">
    <source>
        <dbReference type="EMBL" id="OWR47011.1"/>
    </source>
</evidence>
<evidence type="ECO:0000313" key="5">
    <source>
        <dbReference type="Proteomes" id="UP000007151"/>
    </source>
</evidence>
<dbReference type="GO" id="GO:0033588">
    <property type="term" value="C:elongator holoenzyme complex"/>
    <property type="evidence" value="ECO:0007669"/>
    <property type="project" value="InterPro"/>
</dbReference>
<dbReference type="PANTHER" id="PTHR16184:SF6">
    <property type="entry name" value="ELONGATOR COMPLEX PROTEIN 6"/>
    <property type="match status" value="1"/>
</dbReference>
<dbReference type="FunCoup" id="A0A212EZY7">
    <property type="interactions" value="287"/>
</dbReference>
<keyword evidence="5" id="KW-1185">Reference proteome</keyword>
<evidence type="ECO:0000256" key="1">
    <source>
        <dbReference type="ARBA" id="ARBA00005043"/>
    </source>
</evidence>
<organism evidence="4 5">
    <name type="scientific">Danaus plexippus plexippus</name>
    <dbReference type="NCBI Taxonomy" id="278856"/>
    <lineage>
        <taxon>Eukaryota</taxon>
        <taxon>Metazoa</taxon>
        <taxon>Ecdysozoa</taxon>
        <taxon>Arthropoda</taxon>
        <taxon>Hexapoda</taxon>
        <taxon>Insecta</taxon>
        <taxon>Pterygota</taxon>
        <taxon>Neoptera</taxon>
        <taxon>Endopterygota</taxon>
        <taxon>Lepidoptera</taxon>
        <taxon>Glossata</taxon>
        <taxon>Ditrysia</taxon>
        <taxon>Papilionoidea</taxon>
        <taxon>Nymphalidae</taxon>
        <taxon>Danainae</taxon>
        <taxon>Danaini</taxon>
        <taxon>Danaina</taxon>
        <taxon>Danaus</taxon>
        <taxon>Danaus</taxon>
    </lineage>
</organism>
<gene>
    <name evidence="4" type="ORF">KGM_200258</name>
</gene>
<accession>A0A212EZY7</accession>
<dbReference type="InterPro" id="IPR018627">
    <property type="entry name" value="ELP6"/>
</dbReference>
<dbReference type="KEGG" id="dpl:KGM_200258"/>
<evidence type="ECO:0000256" key="3">
    <source>
        <dbReference type="ARBA" id="ARBA00020263"/>
    </source>
</evidence>
<dbReference type="Pfam" id="PF09807">
    <property type="entry name" value="ELP6"/>
    <property type="match status" value="1"/>
</dbReference>
<evidence type="ECO:0000256" key="2">
    <source>
        <dbReference type="ARBA" id="ARBA00008837"/>
    </source>
</evidence>
<proteinExistence type="inferred from homology"/>
<comment type="pathway">
    <text evidence="1">tRNA modification; 5-methoxycarbonylmethyl-2-thiouridine-tRNA biosynthesis.</text>
</comment>
<comment type="similarity">
    <text evidence="2">Belongs to the ELP6 family.</text>
</comment>
<reference evidence="4 5" key="1">
    <citation type="journal article" date="2011" name="Cell">
        <title>The monarch butterfly genome yields insights into long-distance migration.</title>
        <authorList>
            <person name="Zhan S."/>
            <person name="Merlin C."/>
            <person name="Boore J.L."/>
            <person name="Reppert S.M."/>
        </authorList>
    </citation>
    <scope>NUCLEOTIDE SEQUENCE [LARGE SCALE GENOMIC DNA]</scope>
    <source>
        <strain evidence="4">F-2</strain>
    </source>
</reference>
<dbReference type="EMBL" id="AGBW02011226">
    <property type="protein sequence ID" value="OWR47011.1"/>
    <property type="molecule type" value="Genomic_DNA"/>
</dbReference>
<comment type="caution">
    <text evidence="4">The sequence shown here is derived from an EMBL/GenBank/DDBJ whole genome shotgun (WGS) entry which is preliminary data.</text>
</comment>
<dbReference type="Gene3D" id="3.40.50.300">
    <property type="entry name" value="P-loop containing nucleotide triphosphate hydrolases"/>
    <property type="match status" value="1"/>
</dbReference>
<dbReference type="AlphaFoldDB" id="A0A212EZY7"/>
<name>A0A212EZY7_DANPL</name>
<dbReference type="InterPro" id="IPR027417">
    <property type="entry name" value="P-loop_NTPase"/>
</dbReference>
<dbReference type="STRING" id="278856.A0A212EZY7"/>
<dbReference type="PANTHER" id="PTHR16184">
    <property type="entry name" value="ELONGATOR COMPLEX PROTEIN 6"/>
    <property type="match status" value="1"/>
</dbReference>
<dbReference type="UniPathway" id="UPA00988"/>
<sequence length="180" mass="20578">MNYNLQKSVDSKIINFYDLGNELVSNMFEDKDSSLEFMCKIKEQIKAMYDKNGTVNVIFDGVSHLFDLELTLKDINSLCKDVIDLLHSYNNSFLIFHCNVSHCDNVTNVLANLLSHKSHILVEVESLPSGLSSDVSGRLTIRYLYRKFQSVNLHIFDQKSSQYLFKLFDRGVKLLAPGTV</sequence>